<protein>
    <recommendedName>
        <fullName evidence="3">MSP domain-containing protein</fullName>
    </recommendedName>
</protein>
<sequence>MLTYDSIPSVFVLNVYRWLLHFALFSSLLSMGFTVFVVHRSQIQKMSTYRMYIMQEVIWSFLYELTMGLYAPVCYFPYVCVHSSGFMDRFPVNSQLAVMFVLPLFGVGKGVSLFTLNVRRLLEAYPPSYIINFFKFRGAVSLAIENGVFFVLYTMFMGPLLLNMKSPEAVKQVLNETVPVLSQVFQSHPQMLCVSTNAVPILFAIPLVLFVGSTVFMLFLQYFMYTVLQSMVNRVSVQTYRLQMMLFRSLFIQVVVAAVFLLLPAAIWTAGGLFQLESAPVLSVLGSSVIVMHSTVDCVSILLTVRPYRTILNRSILRLFTKKLDMKQDTSTRILYISRRSSLQNAQPFGIIRNKPTEPEFQLVPEPNGAIEFKSDTLNEKQHVQDLKITNSTGKRHVYKVKVTNVNCFRVKSPFGFIEPNETVVLKIAYQARSIPSGLHFVTIYHFATDSLDKTPRELWSPEAKPEGVRRFLCRFLKADGSLYEGQPKMDAPPAPATATSPKCVSTVSTNSVASTISTTSTGSTLPSATSTGSTATNTGSSATTTGTSATSGSTDATTGVSATTSASATSTDATTGTSASTAVGSTPVPGAPVARSPGSTASIVGSQMSASGPAPASNLATGSAPAASNTGAPGNSPASNPAAGATGNPSASDASAPVSSGPPK</sequence>
<dbReference type="Proteomes" id="UP000783686">
    <property type="component" value="Unassembled WGS sequence"/>
</dbReference>
<feature type="transmembrane region" description="Helical" evidence="2">
    <location>
        <begin position="139"/>
        <end position="162"/>
    </location>
</feature>
<evidence type="ECO:0000313" key="5">
    <source>
        <dbReference type="Proteomes" id="UP000614601"/>
    </source>
</evidence>
<proteinExistence type="predicted"/>
<evidence type="ECO:0000259" key="3">
    <source>
        <dbReference type="PROSITE" id="PS50202"/>
    </source>
</evidence>
<reference evidence="4" key="1">
    <citation type="submission" date="2020-09" db="EMBL/GenBank/DDBJ databases">
        <authorList>
            <person name="Kikuchi T."/>
        </authorList>
    </citation>
    <scope>NUCLEOTIDE SEQUENCE</scope>
    <source>
        <strain evidence="4">SH1</strain>
    </source>
</reference>
<feature type="compositionally biased region" description="Polar residues" evidence="1">
    <location>
        <begin position="598"/>
        <end position="611"/>
    </location>
</feature>
<feature type="transmembrane region" description="Helical" evidence="2">
    <location>
        <begin position="98"/>
        <end position="118"/>
    </location>
</feature>
<feature type="compositionally biased region" description="Low complexity" evidence="1">
    <location>
        <begin position="516"/>
        <end position="587"/>
    </location>
</feature>
<dbReference type="SUPFAM" id="SSF81321">
    <property type="entry name" value="Family A G protein-coupled receptor-like"/>
    <property type="match status" value="1"/>
</dbReference>
<dbReference type="EMBL" id="CAJFDH010000005">
    <property type="protein sequence ID" value="CAD5224418.1"/>
    <property type="molecule type" value="Genomic_DNA"/>
</dbReference>
<feature type="transmembrane region" description="Helical" evidence="2">
    <location>
        <begin position="201"/>
        <end position="225"/>
    </location>
</feature>
<name>A0A811L8F6_9BILA</name>
<dbReference type="PANTHER" id="PTHR21513:SF19">
    <property type="entry name" value="MAJOR SPERM PROTEIN"/>
    <property type="match status" value="1"/>
</dbReference>
<dbReference type="Proteomes" id="UP000614601">
    <property type="component" value="Unassembled WGS sequence"/>
</dbReference>
<dbReference type="AlphaFoldDB" id="A0A811L8F6"/>
<dbReference type="SUPFAM" id="SSF49354">
    <property type="entry name" value="PapD-like"/>
    <property type="match status" value="1"/>
</dbReference>
<dbReference type="Gene3D" id="2.60.40.10">
    <property type="entry name" value="Immunoglobulins"/>
    <property type="match status" value="1"/>
</dbReference>
<keyword evidence="5" id="KW-1185">Reference proteome</keyword>
<feature type="transmembrane region" description="Helical" evidence="2">
    <location>
        <begin position="58"/>
        <end position="78"/>
    </location>
</feature>
<dbReference type="Pfam" id="PF10318">
    <property type="entry name" value="7TM_GPCR_Srh"/>
    <property type="match status" value="1"/>
</dbReference>
<feature type="compositionally biased region" description="Polar residues" evidence="1">
    <location>
        <begin position="619"/>
        <end position="631"/>
    </location>
</feature>
<keyword evidence="2" id="KW-0472">Membrane</keyword>
<keyword evidence="2" id="KW-1133">Transmembrane helix</keyword>
<organism evidence="4 5">
    <name type="scientific">Bursaphelenchus okinawaensis</name>
    <dbReference type="NCBI Taxonomy" id="465554"/>
    <lineage>
        <taxon>Eukaryota</taxon>
        <taxon>Metazoa</taxon>
        <taxon>Ecdysozoa</taxon>
        <taxon>Nematoda</taxon>
        <taxon>Chromadorea</taxon>
        <taxon>Rhabditida</taxon>
        <taxon>Tylenchina</taxon>
        <taxon>Tylenchomorpha</taxon>
        <taxon>Aphelenchoidea</taxon>
        <taxon>Aphelenchoididae</taxon>
        <taxon>Bursaphelenchus</taxon>
    </lineage>
</organism>
<gene>
    <name evidence="4" type="ORF">BOKJ2_LOCUS11069</name>
</gene>
<feature type="transmembrane region" description="Helical" evidence="2">
    <location>
        <begin position="246"/>
        <end position="269"/>
    </location>
</feature>
<dbReference type="PANTHER" id="PTHR21513">
    <property type="entry name" value="MAJOR SPERM PROTEIN"/>
    <property type="match status" value="1"/>
</dbReference>
<feature type="region of interest" description="Disordered" evidence="1">
    <location>
        <begin position="516"/>
        <end position="665"/>
    </location>
</feature>
<feature type="compositionally biased region" description="Low complexity" evidence="1">
    <location>
        <begin position="632"/>
        <end position="665"/>
    </location>
</feature>
<feature type="transmembrane region" description="Helical" evidence="2">
    <location>
        <begin position="18"/>
        <end position="38"/>
    </location>
</feature>
<evidence type="ECO:0000256" key="1">
    <source>
        <dbReference type="SAM" id="MobiDB-lite"/>
    </source>
</evidence>
<accession>A0A811L8F6</accession>
<dbReference type="OrthoDB" id="5915816at2759"/>
<dbReference type="InterPro" id="IPR013783">
    <property type="entry name" value="Ig-like_fold"/>
</dbReference>
<dbReference type="InterPro" id="IPR000535">
    <property type="entry name" value="MSP_dom"/>
</dbReference>
<feature type="domain" description="MSP" evidence="3">
    <location>
        <begin position="362"/>
        <end position="478"/>
    </location>
</feature>
<dbReference type="InterPro" id="IPR019422">
    <property type="entry name" value="7TM_GPCR_serpentine_rcpt_Srh"/>
</dbReference>
<keyword evidence="2" id="KW-0812">Transmembrane</keyword>
<evidence type="ECO:0000313" key="4">
    <source>
        <dbReference type="EMBL" id="CAD5224418.1"/>
    </source>
</evidence>
<dbReference type="InterPro" id="IPR008962">
    <property type="entry name" value="PapD-like_sf"/>
</dbReference>
<dbReference type="EMBL" id="CAJFCW020000005">
    <property type="protein sequence ID" value="CAG9119852.1"/>
    <property type="molecule type" value="Genomic_DNA"/>
</dbReference>
<dbReference type="PROSITE" id="PS50202">
    <property type="entry name" value="MSP"/>
    <property type="match status" value="1"/>
</dbReference>
<dbReference type="Pfam" id="PF00635">
    <property type="entry name" value="Motile_Sperm"/>
    <property type="match status" value="1"/>
</dbReference>
<comment type="caution">
    <text evidence="4">The sequence shown here is derived from an EMBL/GenBank/DDBJ whole genome shotgun (WGS) entry which is preliminary data.</text>
</comment>
<evidence type="ECO:0000256" key="2">
    <source>
        <dbReference type="SAM" id="Phobius"/>
    </source>
</evidence>